<dbReference type="HOGENOM" id="CLU_039494_0_0_6"/>
<dbReference type="Proteomes" id="UP000007838">
    <property type="component" value="Chromosome"/>
</dbReference>
<organism evidence="1 2">
    <name type="scientific">Enterobacter ludwigii</name>
    <dbReference type="NCBI Taxonomy" id="299767"/>
    <lineage>
        <taxon>Bacteria</taxon>
        <taxon>Pseudomonadati</taxon>
        <taxon>Pseudomonadota</taxon>
        <taxon>Gammaproteobacteria</taxon>
        <taxon>Enterobacterales</taxon>
        <taxon>Enterobacteriaceae</taxon>
        <taxon>Enterobacter</taxon>
        <taxon>Enterobacter cloacae complex</taxon>
    </lineage>
</organism>
<protein>
    <submittedName>
        <fullName evidence="1">YagW</fullName>
    </submittedName>
</protein>
<dbReference type="eggNOG" id="ENOG502Z8ZC">
    <property type="taxonomic scope" value="Bacteria"/>
</dbReference>
<gene>
    <name evidence="1" type="primary">yagW</name>
    <name evidence="1" type="ORF">EcWSU1_02999</name>
</gene>
<proteinExistence type="predicted"/>
<evidence type="ECO:0000313" key="1">
    <source>
        <dbReference type="EMBL" id="AEW74427.1"/>
    </source>
</evidence>
<sequence length="553" mass="59884">MLNVHRKPRWRRDNAMKKSASVFISLLFLAGLIPFSARALTASSSGAINNTFLFIENDIDGEYFITPSALDPRFSGSNTWVKYGTSQVSLGYLGYVIWTAPANNYQDMWIDNSPIDAPFTGIRCYRGSQCPTTGYIAGQGVDNNGFYHAQVGSVAGVIGGAYGFASLSNSAYEYFRNMPTGGSETYVFNRCYTSVNYDYASGQRCKDQTTGRWNYINYTLNKRGHLALESTSAFQELWIASDGTPSITNDSGSCELGVVSNVDGVICKMVKYNLEQTQNLTASLTFRAYIDSAALGFTPSATTVKYSGNGSTWYNFSASTAYYNVFSTSGQYIYVFLSKTFLKNLVDAGVSITNSQPFTFAFTNALTPESGYYQFTPSLQLNIVPKEYGISIVSSNNTASASGSGTIGDDAPIEMDYVVTVSGPRQADSITAQVIGDSTTINDTPYCLFTSAQGGINVPVPAYLQYNTASGSPTQVRNSCSENAISLNDALWQQVPWDANNTDDGSFFSTNLTLLFPMNDSRSALTVAGADWEGVVSASGEIKVTANWLGVTK</sequence>
<name>G8LIY6_9ENTR</name>
<reference evidence="1 2" key="1">
    <citation type="journal article" date="2011" name="Stand. Genomic Sci.">
        <title>Complete genome of the onion pathogen Enterobacter cloacae EcWSU1.</title>
        <authorList>
            <person name="Humann J.L."/>
            <person name="Wildung M."/>
            <person name="Cheng C.H."/>
            <person name="Lee T."/>
            <person name="Stewart J.E."/>
            <person name="Drew J.C."/>
            <person name="Triplett E.W."/>
            <person name="Main D."/>
            <person name="Schroeder B.K."/>
        </authorList>
    </citation>
    <scope>NUCLEOTIDE SEQUENCE [LARGE SCALE GENOMIC DNA]</scope>
    <source>
        <strain evidence="1 2">EcWSU1</strain>
    </source>
</reference>
<accession>G8LIY6</accession>
<dbReference type="KEGG" id="eec:EcWSU1_02999"/>
<dbReference type="AlphaFoldDB" id="G8LIY6"/>
<dbReference type="EMBL" id="CP002886">
    <property type="protein sequence ID" value="AEW74427.1"/>
    <property type="molecule type" value="Genomic_DNA"/>
</dbReference>
<evidence type="ECO:0000313" key="2">
    <source>
        <dbReference type="Proteomes" id="UP000007838"/>
    </source>
</evidence>